<evidence type="ECO:0000313" key="7">
    <source>
        <dbReference type="EMBL" id="MDA0141232.1"/>
    </source>
</evidence>
<dbReference type="InterPro" id="IPR036976">
    <property type="entry name" value="RimM_N_sf"/>
</dbReference>
<accession>A0ABT4RRP2</accession>
<dbReference type="InterPro" id="IPR011033">
    <property type="entry name" value="PRC_barrel-like_sf"/>
</dbReference>
<dbReference type="InterPro" id="IPR011961">
    <property type="entry name" value="RimM"/>
</dbReference>
<evidence type="ECO:0000256" key="4">
    <source>
        <dbReference type="ARBA" id="ARBA00023186"/>
    </source>
</evidence>
<comment type="subunit">
    <text evidence="5">Binds ribosomal protein uS19.</text>
</comment>
<dbReference type="InterPro" id="IPR056792">
    <property type="entry name" value="PRC_RimM"/>
</dbReference>
<comment type="function">
    <text evidence="5">An accessory protein needed during the final step in the assembly of 30S ribosomal subunit, possibly for assembly of the head region. Essential for efficient processing of 16S rRNA. May be needed both before and after RbfA during the maturation of 16S rRNA. It has affinity for free ribosomal 30S subunits but not for 70S ribosomes.</text>
</comment>
<dbReference type="Pfam" id="PF24986">
    <property type="entry name" value="PRC_RimM"/>
    <property type="match status" value="1"/>
</dbReference>
<dbReference type="HAMAP" id="MF_00014">
    <property type="entry name" value="Ribosome_mat_RimM"/>
    <property type="match status" value="1"/>
</dbReference>
<dbReference type="Gene3D" id="2.30.30.240">
    <property type="entry name" value="PRC-barrel domain"/>
    <property type="match status" value="1"/>
</dbReference>
<organism evidence="7 8">
    <name type="scientific">Solirubrobacter deserti</name>
    <dbReference type="NCBI Taxonomy" id="2282478"/>
    <lineage>
        <taxon>Bacteria</taxon>
        <taxon>Bacillati</taxon>
        <taxon>Actinomycetota</taxon>
        <taxon>Thermoleophilia</taxon>
        <taxon>Solirubrobacterales</taxon>
        <taxon>Solirubrobacteraceae</taxon>
        <taxon>Solirubrobacter</taxon>
    </lineage>
</organism>
<gene>
    <name evidence="5 7" type="primary">rimM</name>
    <name evidence="7" type="ORF">OJ962_27285</name>
</gene>
<evidence type="ECO:0000256" key="1">
    <source>
        <dbReference type="ARBA" id="ARBA00022490"/>
    </source>
</evidence>
<sequence length="152" mass="16492">MVGRVGRPHGLDGSFYVYDVAPELPASGGIVSGRRIVRRAGTAEKPILRLEGSATREDAEALRGLVLTIPREDSMLDEDEFWASDVEGCAVVCGDVAVGVVRRMSALPSVEVLEVDREDGSELLVPLVRDCIRSIDLEARRIDIDLEFLGEG</sequence>
<keyword evidence="1 5" id="KW-0963">Cytoplasm</keyword>
<dbReference type="Proteomes" id="UP001147700">
    <property type="component" value="Unassembled WGS sequence"/>
</dbReference>
<protein>
    <recommendedName>
        <fullName evidence="5">Ribosome maturation factor RimM</fullName>
    </recommendedName>
</protein>
<evidence type="ECO:0000256" key="3">
    <source>
        <dbReference type="ARBA" id="ARBA00022552"/>
    </source>
</evidence>
<keyword evidence="8" id="KW-1185">Reference proteome</keyword>
<name>A0ABT4RRP2_9ACTN</name>
<comment type="subcellular location">
    <subcellularLocation>
        <location evidence="5">Cytoplasm</location>
    </subcellularLocation>
</comment>
<keyword evidence="3 5" id="KW-0698">rRNA processing</keyword>
<dbReference type="NCBIfam" id="TIGR02273">
    <property type="entry name" value="16S_RimM"/>
    <property type="match status" value="1"/>
</dbReference>
<dbReference type="InterPro" id="IPR009000">
    <property type="entry name" value="Transl_B-barrel_sf"/>
</dbReference>
<feature type="domain" description="Ribosome maturation factor RimM PRC barrel" evidence="6">
    <location>
        <begin position="84"/>
        <end position="146"/>
    </location>
</feature>
<evidence type="ECO:0000256" key="2">
    <source>
        <dbReference type="ARBA" id="ARBA00022517"/>
    </source>
</evidence>
<comment type="caution">
    <text evidence="7">The sequence shown here is derived from an EMBL/GenBank/DDBJ whole genome shotgun (WGS) entry which is preliminary data.</text>
</comment>
<keyword evidence="2 5" id="KW-0690">Ribosome biogenesis</keyword>
<dbReference type="Gene3D" id="2.40.30.60">
    <property type="entry name" value="RimM"/>
    <property type="match status" value="1"/>
</dbReference>
<dbReference type="PANTHER" id="PTHR33692:SF1">
    <property type="entry name" value="RIBOSOME MATURATION FACTOR RIMM"/>
    <property type="match status" value="1"/>
</dbReference>
<reference evidence="7" key="1">
    <citation type="submission" date="2022-10" db="EMBL/GenBank/DDBJ databases">
        <title>The WGS of Solirubrobacter sp. CPCC 204708.</title>
        <authorList>
            <person name="Jiang Z."/>
        </authorList>
    </citation>
    <scope>NUCLEOTIDE SEQUENCE</scope>
    <source>
        <strain evidence="7">CPCC 204708</strain>
    </source>
</reference>
<evidence type="ECO:0000259" key="6">
    <source>
        <dbReference type="Pfam" id="PF24986"/>
    </source>
</evidence>
<dbReference type="SUPFAM" id="SSF50447">
    <property type="entry name" value="Translation proteins"/>
    <property type="match status" value="1"/>
</dbReference>
<dbReference type="EMBL" id="JAPCID010000052">
    <property type="protein sequence ID" value="MDA0141232.1"/>
    <property type="molecule type" value="Genomic_DNA"/>
</dbReference>
<keyword evidence="4 5" id="KW-0143">Chaperone</keyword>
<evidence type="ECO:0000313" key="8">
    <source>
        <dbReference type="Proteomes" id="UP001147700"/>
    </source>
</evidence>
<dbReference type="PANTHER" id="PTHR33692">
    <property type="entry name" value="RIBOSOME MATURATION FACTOR RIMM"/>
    <property type="match status" value="1"/>
</dbReference>
<comment type="similarity">
    <text evidence="5">Belongs to the RimM family.</text>
</comment>
<dbReference type="RefSeq" id="WP_202952425.1">
    <property type="nucleotide sequence ID" value="NZ_JAPCID010000052.1"/>
</dbReference>
<evidence type="ECO:0000256" key="5">
    <source>
        <dbReference type="HAMAP-Rule" id="MF_00014"/>
    </source>
</evidence>
<dbReference type="SUPFAM" id="SSF50346">
    <property type="entry name" value="PRC-barrel domain"/>
    <property type="match status" value="1"/>
</dbReference>
<proteinExistence type="inferred from homology"/>
<comment type="domain">
    <text evidence="5">The PRC barrel domain binds ribosomal protein uS19.</text>
</comment>